<keyword evidence="5" id="KW-1185">Reference proteome</keyword>
<dbReference type="AlphaFoldDB" id="A9KP34"/>
<evidence type="ECO:0000256" key="2">
    <source>
        <dbReference type="ARBA" id="ARBA00022898"/>
    </source>
</evidence>
<dbReference type="Proteomes" id="UP000000370">
    <property type="component" value="Chromosome"/>
</dbReference>
<dbReference type="HOGENOM" id="CLU_003433_2_0_9"/>
<evidence type="ECO:0000259" key="3">
    <source>
        <dbReference type="Pfam" id="PF00266"/>
    </source>
</evidence>
<evidence type="ECO:0000256" key="1">
    <source>
        <dbReference type="ARBA" id="ARBA00001933"/>
    </source>
</evidence>
<dbReference type="SUPFAM" id="SSF53383">
    <property type="entry name" value="PLP-dependent transferases"/>
    <property type="match status" value="1"/>
</dbReference>
<organism evidence="4 5">
    <name type="scientific">Lachnoclostridium phytofermentans (strain ATCC 700394 / DSM 18823 / ISDg)</name>
    <name type="common">Clostridium phytofermentans</name>
    <dbReference type="NCBI Taxonomy" id="357809"/>
    <lineage>
        <taxon>Bacteria</taxon>
        <taxon>Bacillati</taxon>
        <taxon>Bacillota</taxon>
        <taxon>Clostridia</taxon>
        <taxon>Lachnospirales</taxon>
        <taxon>Lachnospiraceae</taxon>
    </lineage>
</organism>
<dbReference type="InterPro" id="IPR000192">
    <property type="entry name" value="Aminotrans_V_dom"/>
</dbReference>
<evidence type="ECO:0000313" key="5">
    <source>
        <dbReference type="Proteomes" id="UP000000370"/>
    </source>
</evidence>
<dbReference type="eggNOG" id="COG0520">
    <property type="taxonomic scope" value="Bacteria"/>
</dbReference>
<dbReference type="Gene3D" id="3.90.1150.10">
    <property type="entry name" value="Aspartate Aminotransferase, domain 1"/>
    <property type="match status" value="1"/>
</dbReference>
<dbReference type="Gene3D" id="3.40.640.10">
    <property type="entry name" value="Type I PLP-dependent aspartate aminotransferase-like (Major domain)"/>
    <property type="match status" value="1"/>
</dbReference>
<dbReference type="KEGG" id="cpy:Cphy_2844"/>
<dbReference type="InterPro" id="IPR015421">
    <property type="entry name" value="PyrdxlP-dep_Trfase_major"/>
</dbReference>
<feature type="domain" description="Aminotransferase class V" evidence="3">
    <location>
        <begin position="39"/>
        <end position="423"/>
    </location>
</feature>
<gene>
    <name evidence="4" type="ordered locus">Cphy_2844</name>
</gene>
<sequence length="460" mass="51387">MDNFQCNTAISNSSDNIRNMMFGLDALVELDNNKMVPAINLDNAATTPPFKEVIQEIERQLMYYGSIGRGKGQKSENSTEVYTNGRDIVKDFVGANSDIYTVFYINNATDGINKLASAFIESPEDIVLSTRMEHHANDLPWRERTKTVYAEVDKKGRLIVDDIKRLLKAYNGRIKYVTVTAASNVTGYVNDVHYIAKLAHQYGAKIIVDGAQIVAHRAFNMLGQTLEENIDFFVFSAHKMYSPFGGGAVVGLTDVLNKHIAKFYGGGMVEAVCDYSVRYLPAPDRYEAGSPNYPGVVGMLRAMEVLKCIGFDYIKNHEQILLRRALDGLMKLPGVILYGDNENIADRVGIAVFTLRGIKNEEVANFLAGYRAIAVRHAAFCAHPYVRRLTGGSDTSGSFCYPLEGMVRISFGIYNNETDVDTFLATIKELLYSEYLRHFARVKNNSVQLSDRLCIPYDRA</sequence>
<evidence type="ECO:0000313" key="4">
    <source>
        <dbReference type="EMBL" id="ABX43204.1"/>
    </source>
</evidence>
<dbReference type="InterPro" id="IPR015422">
    <property type="entry name" value="PyrdxlP-dep_Trfase_small"/>
</dbReference>
<dbReference type="EMBL" id="CP000885">
    <property type="protein sequence ID" value="ABX43204.1"/>
    <property type="molecule type" value="Genomic_DNA"/>
</dbReference>
<dbReference type="GO" id="GO:0031071">
    <property type="term" value="F:cysteine desulfurase activity"/>
    <property type="evidence" value="ECO:0007669"/>
    <property type="project" value="UniProtKB-EC"/>
</dbReference>
<dbReference type="RefSeq" id="WP_012200855.1">
    <property type="nucleotide sequence ID" value="NC_010001.1"/>
</dbReference>
<protein>
    <submittedName>
        <fullName evidence="4">Cysteine desulfurase</fullName>
        <ecNumber evidence="4">2.8.1.7</ecNumber>
    </submittedName>
</protein>
<keyword evidence="2" id="KW-0663">Pyridoxal phosphate</keyword>
<reference evidence="5" key="1">
    <citation type="submission" date="2007-11" db="EMBL/GenBank/DDBJ databases">
        <title>Complete genome sequence of Clostridium phytofermentans ISDg.</title>
        <authorList>
            <person name="Leschine S.B."/>
            <person name="Warnick T.A."/>
            <person name="Blanchard J.L."/>
            <person name="Schnell D.J."/>
            <person name="Petit E.L."/>
            <person name="LaTouf W.G."/>
            <person name="Copeland A."/>
            <person name="Lucas S."/>
            <person name="Lapidus A."/>
            <person name="Barry K."/>
            <person name="Glavina del Rio T."/>
            <person name="Dalin E."/>
            <person name="Tice H."/>
            <person name="Pitluck S."/>
            <person name="Kiss H."/>
            <person name="Brettin T."/>
            <person name="Bruce D."/>
            <person name="Detter J.C."/>
            <person name="Han C."/>
            <person name="Kuske C."/>
            <person name="Schmutz J."/>
            <person name="Larimer F."/>
            <person name="Land M."/>
            <person name="Hauser L."/>
            <person name="Kyrpides N."/>
            <person name="Kim E.A."/>
            <person name="Richardson P."/>
        </authorList>
    </citation>
    <scope>NUCLEOTIDE SEQUENCE [LARGE SCALE GENOMIC DNA]</scope>
    <source>
        <strain evidence="5">ATCC 700394 / DSM 18823 / ISDg</strain>
    </source>
</reference>
<accession>A9KP34</accession>
<dbReference type="PANTHER" id="PTHR43586:SF8">
    <property type="entry name" value="CYSTEINE DESULFURASE 1, CHLOROPLASTIC"/>
    <property type="match status" value="1"/>
</dbReference>
<dbReference type="STRING" id="357809.Cphy_2844"/>
<dbReference type="InterPro" id="IPR015424">
    <property type="entry name" value="PyrdxlP-dep_Trfase"/>
</dbReference>
<dbReference type="PANTHER" id="PTHR43586">
    <property type="entry name" value="CYSTEINE DESULFURASE"/>
    <property type="match status" value="1"/>
</dbReference>
<dbReference type="Pfam" id="PF00266">
    <property type="entry name" value="Aminotran_5"/>
    <property type="match status" value="1"/>
</dbReference>
<keyword evidence="4" id="KW-0808">Transferase</keyword>
<comment type="cofactor">
    <cofactor evidence="1">
        <name>pyridoxal 5'-phosphate</name>
        <dbReference type="ChEBI" id="CHEBI:597326"/>
    </cofactor>
</comment>
<proteinExistence type="predicted"/>
<name>A9KP34_LACP7</name>
<dbReference type="EC" id="2.8.1.7" evidence="4"/>